<reference evidence="2" key="2">
    <citation type="journal article" date="2022" name="BMC Genomics">
        <title>Comparative genome analysis of mycobacteria focusing on tRNA and non-coding RNA.</title>
        <authorList>
            <person name="Behra P.R.K."/>
            <person name="Pettersson B.M.F."/>
            <person name="Ramesh M."/>
            <person name="Das S."/>
            <person name="Dasgupta S."/>
            <person name="Kirsebom L.A."/>
        </authorList>
    </citation>
    <scope>NUCLEOTIDE SEQUENCE</scope>
    <source>
        <strain evidence="2">DSM 44838</strain>
    </source>
</reference>
<protein>
    <submittedName>
        <fullName evidence="2">Uncharacterized protein</fullName>
    </submittedName>
</protein>
<evidence type="ECO:0000313" key="3">
    <source>
        <dbReference type="Proteomes" id="UP001141629"/>
    </source>
</evidence>
<reference evidence="2" key="1">
    <citation type="submission" date="2020-07" db="EMBL/GenBank/DDBJ databases">
        <authorList>
            <person name="Pettersson B.M.F."/>
            <person name="Behra P.R.K."/>
            <person name="Ramesh M."/>
            <person name="Das S."/>
            <person name="Dasgupta S."/>
            <person name="Kirsebom L.A."/>
        </authorList>
    </citation>
    <scope>NUCLEOTIDE SEQUENCE</scope>
    <source>
        <strain evidence="2">DSM 44838</strain>
    </source>
</reference>
<dbReference type="EMBL" id="JACKVK010000008">
    <property type="protein sequence ID" value="MCV7421505.1"/>
    <property type="molecule type" value="Genomic_DNA"/>
</dbReference>
<keyword evidence="1" id="KW-1133">Transmembrane helix</keyword>
<dbReference type="RefSeq" id="WP_263996272.1">
    <property type="nucleotide sequence ID" value="NZ_JACKVK010000008.1"/>
</dbReference>
<gene>
    <name evidence="2" type="ORF">H7K45_13235</name>
</gene>
<dbReference type="AlphaFoldDB" id="A0A9X3BTU1"/>
<feature type="transmembrane region" description="Helical" evidence="1">
    <location>
        <begin position="15"/>
        <end position="33"/>
    </location>
</feature>
<proteinExistence type="predicted"/>
<sequence>MPRRTVTQLTVSAGLVWPLLAVAVVQIGGLLVLKAALGLVRGSVDDAAVTVEVPAVPMPQPLAAVAAA</sequence>
<organism evidence="2 3">
    <name type="scientific">Mycobacterium yunnanensis</name>
    <dbReference type="NCBI Taxonomy" id="368477"/>
    <lineage>
        <taxon>Bacteria</taxon>
        <taxon>Bacillati</taxon>
        <taxon>Actinomycetota</taxon>
        <taxon>Actinomycetes</taxon>
        <taxon>Mycobacteriales</taxon>
        <taxon>Mycobacteriaceae</taxon>
        <taxon>Mycobacterium</taxon>
    </lineage>
</organism>
<keyword evidence="1" id="KW-0812">Transmembrane</keyword>
<dbReference type="Proteomes" id="UP001141629">
    <property type="component" value="Unassembled WGS sequence"/>
</dbReference>
<keyword evidence="1" id="KW-0472">Membrane</keyword>
<accession>A0A9X3BTU1</accession>
<comment type="caution">
    <text evidence="2">The sequence shown here is derived from an EMBL/GenBank/DDBJ whole genome shotgun (WGS) entry which is preliminary data.</text>
</comment>
<evidence type="ECO:0000313" key="2">
    <source>
        <dbReference type="EMBL" id="MCV7421505.1"/>
    </source>
</evidence>
<keyword evidence="3" id="KW-1185">Reference proteome</keyword>
<evidence type="ECO:0000256" key="1">
    <source>
        <dbReference type="SAM" id="Phobius"/>
    </source>
</evidence>
<name>A0A9X3BTU1_9MYCO</name>